<dbReference type="EMBL" id="UIHC01000108">
    <property type="protein sequence ID" value="SUZ34019.1"/>
    <property type="molecule type" value="Genomic_DNA"/>
</dbReference>
<evidence type="ECO:0000259" key="1">
    <source>
        <dbReference type="Pfam" id="PF12008"/>
    </source>
</evidence>
<sequence length="117" mass="13469">MLDTEAQLRSKKELIERFIAEHFANLSASADVGAEFDSYWEAQKQNALVTLSEDEGLKREALDKVLAHYLFTEKTPMRDDVIGIMEKRPPLRQRRSVADRVIAKIREFVETFIDGVD</sequence>
<evidence type="ECO:0000313" key="3">
    <source>
        <dbReference type="Proteomes" id="UP000272908"/>
    </source>
</evidence>
<dbReference type="Proteomes" id="UP000272908">
    <property type="component" value="Unassembled WGS sequence"/>
</dbReference>
<name>A0A3B0MW71_9RHOB</name>
<protein>
    <recommendedName>
        <fullName evidence="1">Type I restriction enzyme R protein C-terminal domain-containing protein</fullName>
    </recommendedName>
</protein>
<dbReference type="InterPro" id="IPR022625">
    <property type="entry name" value="TypeI_RM_Rsu_C"/>
</dbReference>
<organism evidence="2 3">
    <name type="scientific">Roseinatronobacter ekhonensis</name>
    <dbReference type="NCBI Taxonomy" id="254356"/>
    <lineage>
        <taxon>Bacteria</taxon>
        <taxon>Pseudomonadati</taxon>
        <taxon>Pseudomonadota</taxon>
        <taxon>Alphaproteobacteria</taxon>
        <taxon>Rhodobacterales</taxon>
        <taxon>Paracoccaceae</taxon>
        <taxon>Roseinatronobacter</taxon>
    </lineage>
</organism>
<feature type="domain" description="Type I restriction enzyme R protein C-terminal" evidence="1">
    <location>
        <begin position="2"/>
        <end position="112"/>
    </location>
</feature>
<dbReference type="Pfam" id="PF12008">
    <property type="entry name" value="EcoR124_C"/>
    <property type="match status" value="1"/>
</dbReference>
<dbReference type="RefSeq" id="WP_245964037.1">
    <property type="nucleotide sequence ID" value="NZ_UIHC01000108.1"/>
</dbReference>
<accession>A0A3B0MW71</accession>
<dbReference type="AlphaFoldDB" id="A0A3B0MW71"/>
<keyword evidence="3" id="KW-1185">Reference proteome</keyword>
<proteinExistence type="predicted"/>
<evidence type="ECO:0000313" key="2">
    <source>
        <dbReference type="EMBL" id="SUZ34019.1"/>
    </source>
</evidence>
<gene>
    <name evidence="2" type="ORF">ROE7235_03800</name>
</gene>
<reference evidence="3" key="1">
    <citation type="submission" date="2018-08" db="EMBL/GenBank/DDBJ databases">
        <authorList>
            <person name="Rodrigo-Torres L."/>
            <person name="Arahal R. D."/>
            <person name="Lucena T."/>
        </authorList>
    </citation>
    <scope>NUCLEOTIDE SEQUENCE [LARGE SCALE GENOMIC DNA]</scope>
    <source>
        <strain evidence="3">CECT 7235</strain>
    </source>
</reference>